<keyword evidence="2" id="KW-0378">Hydrolase</keyword>
<dbReference type="Gene3D" id="3.40.710.10">
    <property type="entry name" value="DD-peptidase/beta-lactamase superfamily"/>
    <property type="match status" value="1"/>
</dbReference>
<dbReference type="Pfam" id="PF00144">
    <property type="entry name" value="Beta-lactamase"/>
    <property type="match status" value="1"/>
</dbReference>
<organism evidence="4 5">
    <name type="scientific">Clonostachys byssicola</name>
    <dbReference type="NCBI Taxonomy" id="160290"/>
    <lineage>
        <taxon>Eukaryota</taxon>
        <taxon>Fungi</taxon>
        <taxon>Dikarya</taxon>
        <taxon>Ascomycota</taxon>
        <taxon>Pezizomycotina</taxon>
        <taxon>Sordariomycetes</taxon>
        <taxon>Hypocreomycetidae</taxon>
        <taxon>Hypocreales</taxon>
        <taxon>Bionectriaceae</taxon>
        <taxon>Clonostachys</taxon>
    </lineage>
</organism>
<evidence type="ECO:0000313" key="4">
    <source>
        <dbReference type="EMBL" id="CAG9997412.1"/>
    </source>
</evidence>
<evidence type="ECO:0000256" key="1">
    <source>
        <dbReference type="ARBA" id="ARBA00009009"/>
    </source>
</evidence>
<dbReference type="InterPro" id="IPR050789">
    <property type="entry name" value="Diverse_Enzym_Activities"/>
</dbReference>
<dbReference type="GO" id="GO:0016787">
    <property type="term" value="F:hydrolase activity"/>
    <property type="evidence" value="ECO:0007669"/>
    <property type="project" value="UniProtKB-KW"/>
</dbReference>
<dbReference type="PANTHER" id="PTHR43283">
    <property type="entry name" value="BETA-LACTAMASE-RELATED"/>
    <property type="match status" value="1"/>
</dbReference>
<keyword evidence="5" id="KW-1185">Reference proteome</keyword>
<name>A0A9N9URU1_9HYPO</name>
<dbReference type="SUPFAM" id="SSF56601">
    <property type="entry name" value="beta-lactamase/transpeptidase-like"/>
    <property type="match status" value="1"/>
</dbReference>
<dbReference type="Proteomes" id="UP000754883">
    <property type="component" value="Unassembled WGS sequence"/>
</dbReference>
<protein>
    <recommendedName>
        <fullName evidence="3">Beta-lactamase-related domain-containing protein</fullName>
    </recommendedName>
</protein>
<dbReference type="OrthoDB" id="428260at2759"/>
<accession>A0A9N9URU1</accession>
<evidence type="ECO:0000256" key="2">
    <source>
        <dbReference type="ARBA" id="ARBA00022801"/>
    </source>
</evidence>
<dbReference type="InterPro" id="IPR012338">
    <property type="entry name" value="Beta-lactam/transpept-like"/>
</dbReference>
<proteinExistence type="inferred from homology"/>
<comment type="caution">
    <text evidence="4">The sequence shown here is derived from an EMBL/GenBank/DDBJ whole genome shotgun (WGS) entry which is preliminary data.</text>
</comment>
<evidence type="ECO:0000313" key="5">
    <source>
        <dbReference type="Proteomes" id="UP000754883"/>
    </source>
</evidence>
<gene>
    <name evidence="4" type="ORF">CBYS24578_00003057</name>
</gene>
<reference evidence="4" key="1">
    <citation type="submission" date="2021-10" db="EMBL/GenBank/DDBJ databases">
        <authorList>
            <person name="Piombo E."/>
        </authorList>
    </citation>
    <scope>NUCLEOTIDE SEQUENCE</scope>
</reference>
<evidence type="ECO:0000259" key="3">
    <source>
        <dbReference type="Pfam" id="PF00144"/>
    </source>
</evidence>
<feature type="domain" description="Beta-lactamase-related" evidence="3">
    <location>
        <begin position="25"/>
        <end position="380"/>
    </location>
</feature>
<dbReference type="EMBL" id="CABFNO020001546">
    <property type="protein sequence ID" value="CAG9997412.1"/>
    <property type="molecule type" value="Genomic_DNA"/>
</dbReference>
<comment type="similarity">
    <text evidence="1">Belongs to the class-A beta-lactamase family.</text>
</comment>
<dbReference type="AlphaFoldDB" id="A0A9N9URU1"/>
<sequence length="404" mass="44936">MESNFETMDAKLHAILEKYVVDKDLDTNQKLIGASFAVVTKDRPIIESSSGQIDLTGSGRPFDSRSFNYIASLTKLITITCIMQLVERGTLPLDEDVRTTIPELGTMQILRGFDGDKPILEDNTKPITLRMLLTHVVGLGYDIPDPDLIKWSNHIGRTARNLDWSKEGFTVPFKFTPGEGWWYGTAIDWAALLLEAAIGQTLGQYMKTNILLPLGMEDTTFWPGSDFDGRFVAYTSRRGDGSLEAVAPPVDKDSDHPLESGGAGLFSTARDYSTFMKAFLGGELLNQETMDEMFRPQLDDVQRAMLREVVYAPGSHEGFAPEFPRGLEIDHGLAGLVNLEDIPGKRAKGSMTWSGFCNSRWWIDRKNGIGAVLFTNVQPFGDSIVGKLYDELERCVYENLETPA</sequence>
<dbReference type="PANTHER" id="PTHR43283:SF17">
    <property type="entry name" value="(LOVD), PUTATIVE (AFU_ORTHOLOGUE AFUA_5G00920)-RELATED"/>
    <property type="match status" value="1"/>
</dbReference>
<dbReference type="InterPro" id="IPR001466">
    <property type="entry name" value="Beta-lactam-related"/>
</dbReference>